<dbReference type="EMBL" id="FNOM01000007">
    <property type="protein sequence ID" value="SDX33357.1"/>
    <property type="molecule type" value="Genomic_DNA"/>
</dbReference>
<gene>
    <name evidence="2" type="ORF">SAMN04488238_107139</name>
</gene>
<keyword evidence="2" id="KW-0378">Hydrolase</keyword>
<dbReference type="InterPro" id="IPR000994">
    <property type="entry name" value="Pept_M24"/>
</dbReference>
<dbReference type="InterPro" id="IPR029149">
    <property type="entry name" value="Creatin/AminoP/Spt16_N"/>
</dbReference>
<dbReference type="CDD" id="cd01066">
    <property type="entry name" value="APP_MetAP"/>
    <property type="match status" value="1"/>
</dbReference>
<protein>
    <submittedName>
        <fullName evidence="2">Xaa-Pro aminopeptidase</fullName>
    </submittedName>
</protein>
<keyword evidence="3" id="KW-1185">Reference proteome</keyword>
<dbReference type="InterPro" id="IPR036005">
    <property type="entry name" value="Creatinase/aminopeptidase-like"/>
</dbReference>
<sequence length="373" mass="40720">MDRKGEVTRRLACLRALMHQNNFAAVVITGNAEFQQKGYIRYYADWRLYGGAAHMVVFPAEDPILFLGLGAQAEWAKELSAIPDTRAVLDKTAAVIDAIEARTSPGDRIGVVGLNTILPHGEAVRLIDGLLPSVVKDATDMVEGVWGILSPTDLVDVEVAHNRVAKVFDAFRDAIRPQRSERAVVADAVQVAVRQGCLEGVIHLNNDLGSGTRPATDRVFGRDDIVKMFMEFLTPEGYLIELGGCFSFRPPEARWAKKFDLVGCAIENAMAATRPGRVADDVVQAIRRTYEAAGVDIVGRRLWDFHGQGMHSLLRPFGLPGATDPIHENTMINIHPGLLTADGLGISATSNYIVTPDGGVPLGRFRHRWHVVG</sequence>
<dbReference type="PANTHER" id="PTHR46112">
    <property type="entry name" value="AMINOPEPTIDASE"/>
    <property type="match status" value="1"/>
</dbReference>
<dbReference type="InterPro" id="IPR050659">
    <property type="entry name" value="Peptidase_M24B"/>
</dbReference>
<dbReference type="STRING" id="564137.SAMN04488238_107139"/>
<evidence type="ECO:0000313" key="3">
    <source>
        <dbReference type="Proteomes" id="UP000198539"/>
    </source>
</evidence>
<dbReference type="Gene3D" id="3.90.230.10">
    <property type="entry name" value="Creatinase/methionine aminopeptidase superfamily"/>
    <property type="match status" value="1"/>
</dbReference>
<dbReference type="SUPFAM" id="SSF53092">
    <property type="entry name" value="Creatinase/prolidase N-terminal domain"/>
    <property type="match status" value="1"/>
</dbReference>
<dbReference type="Proteomes" id="UP000198539">
    <property type="component" value="Unassembled WGS sequence"/>
</dbReference>
<keyword evidence="2" id="KW-0031">Aminopeptidase</keyword>
<accession>A0A1H3AUL5</accession>
<evidence type="ECO:0000259" key="1">
    <source>
        <dbReference type="Pfam" id="PF00557"/>
    </source>
</evidence>
<keyword evidence="2" id="KW-0645">Protease</keyword>
<dbReference type="Gene3D" id="3.40.350.10">
    <property type="entry name" value="Creatinase/prolidase N-terminal domain"/>
    <property type="match status" value="1"/>
</dbReference>
<dbReference type="AlphaFoldDB" id="A0A1H3AUL5"/>
<dbReference type="PANTHER" id="PTHR46112:SF2">
    <property type="entry name" value="XAA-PRO AMINOPEPTIDASE P-RELATED"/>
    <property type="match status" value="1"/>
</dbReference>
<evidence type="ECO:0000313" key="2">
    <source>
        <dbReference type="EMBL" id="SDX33357.1"/>
    </source>
</evidence>
<name>A0A1H3AUL5_9RHOB</name>
<dbReference type="SUPFAM" id="SSF55920">
    <property type="entry name" value="Creatinase/aminopeptidase"/>
    <property type="match status" value="1"/>
</dbReference>
<organism evidence="2 3">
    <name type="scientific">Roseicitreum antarcticum</name>
    <dbReference type="NCBI Taxonomy" id="564137"/>
    <lineage>
        <taxon>Bacteria</taxon>
        <taxon>Pseudomonadati</taxon>
        <taxon>Pseudomonadota</taxon>
        <taxon>Alphaproteobacteria</taxon>
        <taxon>Rhodobacterales</taxon>
        <taxon>Paracoccaceae</taxon>
        <taxon>Roseicitreum</taxon>
    </lineage>
</organism>
<feature type="domain" description="Peptidase M24" evidence="1">
    <location>
        <begin position="159"/>
        <end position="355"/>
    </location>
</feature>
<proteinExistence type="predicted"/>
<dbReference type="GO" id="GO:0004177">
    <property type="term" value="F:aminopeptidase activity"/>
    <property type="evidence" value="ECO:0007669"/>
    <property type="project" value="UniProtKB-KW"/>
</dbReference>
<dbReference type="Pfam" id="PF00557">
    <property type="entry name" value="Peptidase_M24"/>
    <property type="match status" value="1"/>
</dbReference>
<reference evidence="2 3" key="1">
    <citation type="submission" date="2016-10" db="EMBL/GenBank/DDBJ databases">
        <authorList>
            <person name="de Groot N.N."/>
        </authorList>
    </citation>
    <scope>NUCLEOTIDE SEQUENCE [LARGE SCALE GENOMIC DNA]</scope>
    <source>
        <strain evidence="2 3">CGMCC 1.8894</strain>
    </source>
</reference>